<keyword evidence="1" id="KW-1133">Transmembrane helix</keyword>
<evidence type="ECO:0000256" key="1">
    <source>
        <dbReference type="SAM" id="Phobius"/>
    </source>
</evidence>
<accession>A0A9W6ZV68</accession>
<comment type="caution">
    <text evidence="2">The sequence shown here is derived from an EMBL/GenBank/DDBJ whole genome shotgun (WGS) entry which is preliminary data.</text>
</comment>
<dbReference type="EMBL" id="BRXW01000480">
    <property type="protein sequence ID" value="GMH58616.1"/>
    <property type="molecule type" value="Genomic_DNA"/>
</dbReference>
<keyword evidence="1" id="KW-0472">Membrane</keyword>
<evidence type="ECO:0000313" key="2">
    <source>
        <dbReference type="EMBL" id="GMH58616.1"/>
    </source>
</evidence>
<keyword evidence="3" id="KW-1185">Reference proteome</keyword>
<protein>
    <submittedName>
        <fullName evidence="2">Uncharacterized protein</fullName>
    </submittedName>
</protein>
<proteinExistence type="predicted"/>
<dbReference type="AlphaFoldDB" id="A0A9W6ZV68"/>
<sequence length="129" mass="14778">MRASSAPPPSSAYPQQQSRAFTALLVFLVFLVFVSLKDYREESKSFLRSYGVEDESIESAVPKTARERFDEKKILAERQKYTDQALSALVKIAHQNRNTWPDTLTTEEKIALDKYLEFSTNTIPKTNKL</sequence>
<organism evidence="2 3">
    <name type="scientific">Triparma laevis f. longispina</name>
    <dbReference type="NCBI Taxonomy" id="1714387"/>
    <lineage>
        <taxon>Eukaryota</taxon>
        <taxon>Sar</taxon>
        <taxon>Stramenopiles</taxon>
        <taxon>Ochrophyta</taxon>
        <taxon>Bolidophyceae</taxon>
        <taxon>Parmales</taxon>
        <taxon>Triparmaceae</taxon>
        <taxon>Triparma</taxon>
    </lineage>
</organism>
<evidence type="ECO:0000313" key="3">
    <source>
        <dbReference type="Proteomes" id="UP001165122"/>
    </source>
</evidence>
<keyword evidence="1" id="KW-0812">Transmembrane</keyword>
<gene>
    <name evidence="2" type="ORF">TrLO_g10913</name>
</gene>
<dbReference type="OrthoDB" id="10403574at2759"/>
<reference evidence="3" key="1">
    <citation type="journal article" date="2023" name="Commun. Biol.">
        <title>Genome analysis of Parmales, the sister group of diatoms, reveals the evolutionary specialization of diatoms from phago-mixotrophs to photoautotrophs.</title>
        <authorList>
            <person name="Ban H."/>
            <person name="Sato S."/>
            <person name="Yoshikawa S."/>
            <person name="Yamada K."/>
            <person name="Nakamura Y."/>
            <person name="Ichinomiya M."/>
            <person name="Sato N."/>
            <person name="Blanc-Mathieu R."/>
            <person name="Endo H."/>
            <person name="Kuwata A."/>
            <person name="Ogata H."/>
        </authorList>
    </citation>
    <scope>NUCLEOTIDE SEQUENCE [LARGE SCALE GENOMIC DNA]</scope>
    <source>
        <strain evidence="3">NIES 3700</strain>
    </source>
</reference>
<feature type="transmembrane region" description="Helical" evidence="1">
    <location>
        <begin position="20"/>
        <end position="39"/>
    </location>
</feature>
<dbReference type="Proteomes" id="UP001165122">
    <property type="component" value="Unassembled WGS sequence"/>
</dbReference>
<name>A0A9W6ZV68_9STRA</name>